<dbReference type="Proteomes" id="UP000007800">
    <property type="component" value="Unassembled WGS sequence"/>
</dbReference>
<keyword evidence="4" id="KW-0443">Lipid metabolism</keyword>
<evidence type="ECO:0000256" key="7">
    <source>
        <dbReference type="SAM" id="Phobius"/>
    </source>
</evidence>
<dbReference type="OMA" id="ACRIFIC"/>
<dbReference type="InParanoid" id="C5L3Z3"/>
<dbReference type="RefSeq" id="XP_002776906.1">
    <property type="nucleotide sequence ID" value="XM_002776860.1"/>
</dbReference>
<keyword evidence="7" id="KW-0812">Transmembrane</keyword>
<protein>
    <submittedName>
        <fullName evidence="9">1-acyl-sn-glycerol-3-phosphate acyltransferase, putative</fullName>
    </submittedName>
</protein>
<keyword evidence="5 9" id="KW-0012">Acyltransferase</keyword>
<organism evidence="10">
    <name type="scientific">Perkinsus marinus (strain ATCC 50983 / TXsc)</name>
    <dbReference type="NCBI Taxonomy" id="423536"/>
    <lineage>
        <taxon>Eukaryota</taxon>
        <taxon>Sar</taxon>
        <taxon>Alveolata</taxon>
        <taxon>Perkinsozoa</taxon>
        <taxon>Perkinsea</taxon>
        <taxon>Perkinsida</taxon>
        <taxon>Perkinsidae</taxon>
        <taxon>Perkinsus</taxon>
    </lineage>
</organism>
<keyword evidence="3 9" id="KW-0808">Transferase</keyword>
<dbReference type="OrthoDB" id="417078at2759"/>
<dbReference type="GO" id="GO:0006654">
    <property type="term" value="P:phosphatidic acid biosynthetic process"/>
    <property type="evidence" value="ECO:0007669"/>
    <property type="project" value="TreeGrafter"/>
</dbReference>
<proteinExistence type="predicted"/>
<dbReference type="InterPro" id="IPR002123">
    <property type="entry name" value="Plipid/glycerol_acylTrfase"/>
</dbReference>
<evidence type="ECO:0000256" key="4">
    <source>
        <dbReference type="ARBA" id="ARBA00023098"/>
    </source>
</evidence>
<gene>
    <name evidence="9" type="ORF">Pmar_PMAR017780</name>
</gene>
<keyword evidence="7" id="KW-0472">Membrane</keyword>
<keyword evidence="7" id="KW-1133">Transmembrane helix</keyword>
<dbReference type="EMBL" id="GG678922">
    <property type="protein sequence ID" value="EER08722.1"/>
    <property type="molecule type" value="Genomic_DNA"/>
</dbReference>
<dbReference type="GO" id="GO:0003841">
    <property type="term" value="F:1-acylglycerol-3-phosphate O-acyltransferase activity"/>
    <property type="evidence" value="ECO:0007669"/>
    <property type="project" value="TreeGrafter"/>
</dbReference>
<feature type="transmembrane region" description="Helical" evidence="7">
    <location>
        <begin position="50"/>
        <end position="74"/>
    </location>
</feature>
<dbReference type="AlphaFoldDB" id="C5L3Z3"/>
<dbReference type="SUPFAM" id="SSF69593">
    <property type="entry name" value="Glycerol-3-phosphate (1)-acyltransferase"/>
    <property type="match status" value="1"/>
</dbReference>
<feature type="domain" description="Phospholipid/glycerol acyltransferase" evidence="8">
    <location>
        <begin position="123"/>
        <end position="249"/>
    </location>
</feature>
<name>C5L3Z3_PERM5</name>
<feature type="transmembrane region" description="Helical" evidence="7">
    <location>
        <begin position="323"/>
        <end position="344"/>
    </location>
</feature>
<dbReference type="Pfam" id="PF01553">
    <property type="entry name" value="Acyltransferase"/>
    <property type="match status" value="1"/>
</dbReference>
<dbReference type="GeneID" id="9042789"/>
<evidence type="ECO:0000313" key="10">
    <source>
        <dbReference type="Proteomes" id="UP000007800"/>
    </source>
</evidence>
<evidence type="ECO:0000256" key="1">
    <source>
        <dbReference type="ARBA" id="ARBA00005189"/>
    </source>
</evidence>
<reference evidence="9 10" key="1">
    <citation type="submission" date="2008-07" db="EMBL/GenBank/DDBJ databases">
        <authorList>
            <person name="El-Sayed N."/>
            <person name="Caler E."/>
            <person name="Inman J."/>
            <person name="Amedeo P."/>
            <person name="Hass B."/>
            <person name="Wortman J."/>
        </authorList>
    </citation>
    <scope>NUCLEOTIDE SEQUENCE [LARGE SCALE GENOMIC DNA]</scope>
    <source>
        <strain evidence="10">ATCC 50983 / TXsc</strain>
    </source>
</reference>
<evidence type="ECO:0000256" key="3">
    <source>
        <dbReference type="ARBA" id="ARBA00022679"/>
    </source>
</evidence>
<evidence type="ECO:0000313" key="9">
    <source>
        <dbReference type="EMBL" id="EER08722.1"/>
    </source>
</evidence>
<accession>C5L3Z3</accession>
<dbReference type="CDD" id="cd07989">
    <property type="entry name" value="LPLAT_AGPAT-like"/>
    <property type="match status" value="1"/>
</dbReference>
<evidence type="ECO:0000259" key="8">
    <source>
        <dbReference type="SMART" id="SM00563"/>
    </source>
</evidence>
<dbReference type="PANTHER" id="PTHR10434:SF64">
    <property type="entry name" value="1-ACYL-SN-GLYCEROL-3-PHOSPHATE ACYLTRANSFERASE-RELATED"/>
    <property type="match status" value="1"/>
</dbReference>
<keyword evidence="10" id="KW-1185">Reference proteome</keyword>
<sequence length="347" mass="37508">MATSASSKRKGSSSDEGSSEEGCHEPSGGRTTNKILHITLYQKVEQLVRAVVLLVLLITSAPCFLALLALVYFLPEKSHLKKQVRTYCCVGVGRMFMAASGVQLSVQNREALSKLPAMDENGVLMLFTHGSNLDGFAISACFDILSKEQLPLGVVAKKSLFKIPILGTLFRLTGVVAIDRAKHSQAISQLDSAVSHIDSGYVVGVSPEGTRRRTPSWGPDQLKPFKKGPFHMVRQIKSKTFLPATLFGANAAWPPGSLFPIPGAKVTVRFGDPVKVDATKDVTEIQAETRELFKKEIVAGMAGKPYSQDTAFSLGTPVPRSSLWSSTLLLFLPLVAAIMSKLALHRT</sequence>
<evidence type="ECO:0000256" key="6">
    <source>
        <dbReference type="SAM" id="MobiDB-lite"/>
    </source>
</evidence>
<dbReference type="SMART" id="SM00563">
    <property type="entry name" value="PlsC"/>
    <property type="match status" value="1"/>
</dbReference>
<comment type="pathway">
    <text evidence="1">Lipid metabolism.</text>
</comment>
<keyword evidence="2" id="KW-0444">Lipid biosynthesis</keyword>
<feature type="region of interest" description="Disordered" evidence="6">
    <location>
        <begin position="1"/>
        <end position="28"/>
    </location>
</feature>
<dbReference type="FunCoup" id="C5L3Z3">
    <property type="interactions" value="17"/>
</dbReference>
<dbReference type="PANTHER" id="PTHR10434">
    <property type="entry name" value="1-ACYL-SN-GLYCEROL-3-PHOSPHATE ACYLTRANSFERASE"/>
    <property type="match status" value="1"/>
</dbReference>
<evidence type="ECO:0000256" key="2">
    <source>
        <dbReference type="ARBA" id="ARBA00022516"/>
    </source>
</evidence>
<evidence type="ECO:0000256" key="5">
    <source>
        <dbReference type="ARBA" id="ARBA00023315"/>
    </source>
</evidence>